<evidence type="ECO:0000259" key="6">
    <source>
        <dbReference type="Pfam" id="PF00425"/>
    </source>
</evidence>
<organism evidence="7 8">
    <name type="scientific">Amycolatopsis marina</name>
    <dbReference type="NCBI Taxonomy" id="490629"/>
    <lineage>
        <taxon>Bacteria</taxon>
        <taxon>Bacillati</taxon>
        <taxon>Actinomycetota</taxon>
        <taxon>Actinomycetes</taxon>
        <taxon>Pseudonocardiales</taxon>
        <taxon>Pseudonocardiaceae</taxon>
        <taxon>Amycolatopsis</taxon>
    </lineage>
</organism>
<keyword evidence="4" id="KW-0413">Isomerase</keyword>
<dbReference type="InterPro" id="IPR005801">
    <property type="entry name" value="ADC_synthase"/>
</dbReference>
<evidence type="ECO:0000256" key="4">
    <source>
        <dbReference type="ARBA" id="ARBA00023235"/>
    </source>
</evidence>
<proteinExistence type="inferred from homology"/>
<evidence type="ECO:0000256" key="1">
    <source>
        <dbReference type="ARBA" id="ARBA00000799"/>
    </source>
</evidence>
<evidence type="ECO:0000256" key="3">
    <source>
        <dbReference type="ARBA" id="ARBA00012824"/>
    </source>
</evidence>
<name>A0A1I1BEG3_9PSEU</name>
<dbReference type="PANTHER" id="PTHR42839">
    <property type="entry name" value="ISOCHORISMATE SYNTHASE ENTC"/>
    <property type="match status" value="1"/>
</dbReference>
<protein>
    <recommendedName>
        <fullName evidence="3">isochorismate synthase</fullName>
        <ecNumber evidence="3">5.4.4.2</ecNumber>
    </recommendedName>
    <alternativeName>
        <fullName evidence="5">Isochorismate mutase</fullName>
    </alternativeName>
</protein>
<comment type="catalytic activity">
    <reaction evidence="1">
        <text>chorismate = isochorismate</text>
        <dbReference type="Rhea" id="RHEA:18985"/>
        <dbReference type="ChEBI" id="CHEBI:29748"/>
        <dbReference type="ChEBI" id="CHEBI:29780"/>
        <dbReference type="EC" id="5.4.4.2"/>
    </reaction>
</comment>
<dbReference type="PANTHER" id="PTHR42839:SF2">
    <property type="entry name" value="ISOCHORISMATE SYNTHASE ENTC"/>
    <property type="match status" value="1"/>
</dbReference>
<reference evidence="8" key="1">
    <citation type="submission" date="2016-10" db="EMBL/GenBank/DDBJ databases">
        <authorList>
            <person name="Varghese N."/>
            <person name="Submissions S."/>
        </authorList>
    </citation>
    <scope>NUCLEOTIDE SEQUENCE [LARGE SCALE GENOMIC DNA]</scope>
    <source>
        <strain evidence="8">CGMCC 4.3568</strain>
    </source>
</reference>
<accession>A0A1I1BEG3</accession>
<dbReference type="NCBIfam" id="TIGR00543">
    <property type="entry name" value="isochor_syn"/>
    <property type="match status" value="1"/>
</dbReference>
<sequence length="409" mass="42932">MLDWTGAEIPRVKELRSVSVTHESVESQAATAQELLDDYKAGDFFLATKRRTLLGAGKAAEFTDIDAVRLSEHTAAALADSPAGLAAGALPFDTTATAGAPGRIVLPERVRIAGPAHPGVAGLPRRTVGIPIGSRSVPEPARHVEAVSRAITMLRHRKLRKVVLARALDVEFADPVDPATILHNLVLDNANGYTYAAGLPGGRDLVGATPELLISRTGRSVLAHPHAGSAPRSDDPATDAANADALLASAKDHTEHAVLVEAVVQTLGPFCRNLHVPAEPSLVATPTVWHLGTTISGELIDPDVTALRLAAALHPTPAICGTPTEFARELVGKLEPFQRGYYAGTVGWVDAKGDGEWAVAIRCAEVAGHGLRMYAGGGIVADSEPHAELAETSAKFQTLLRAMGLELDF</sequence>
<dbReference type="SUPFAM" id="SSF56322">
    <property type="entry name" value="ADC synthase"/>
    <property type="match status" value="1"/>
</dbReference>
<comment type="similarity">
    <text evidence="2">Belongs to the isochorismate synthase family.</text>
</comment>
<dbReference type="EC" id="5.4.4.2" evidence="3"/>
<feature type="domain" description="Chorismate-utilising enzyme C-terminal" evidence="6">
    <location>
        <begin position="142"/>
        <end position="395"/>
    </location>
</feature>
<dbReference type="OrthoDB" id="9806579at2"/>
<evidence type="ECO:0000256" key="2">
    <source>
        <dbReference type="ARBA" id="ARBA00005297"/>
    </source>
</evidence>
<gene>
    <name evidence="7" type="ORF">SAMN05216266_113194</name>
</gene>
<dbReference type="STRING" id="490629.SAMN05216266_113194"/>
<dbReference type="InterPro" id="IPR015890">
    <property type="entry name" value="Chorismate_C"/>
</dbReference>
<evidence type="ECO:0000256" key="5">
    <source>
        <dbReference type="ARBA" id="ARBA00041564"/>
    </source>
</evidence>
<dbReference type="EMBL" id="FOKG01000013">
    <property type="protein sequence ID" value="SFB48681.1"/>
    <property type="molecule type" value="Genomic_DNA"/>
</dbReference>
<dbReference type="Pfam" id="PF00425">
    <property type="entry name" value="Chorismate_bind"/>
    <property type="match status" value="1"/>
</dbReference>
<dbReference type="GO" id="GO:0008909">
    <property type="term" value="F:isochorismate synthase activity"/>
    <property type="evidence" value="ECO:0007669"/>
    <property type="project" value="UniProtKB-EC"/>
</dbReference>
<dbReference type="AlphaFoldDB" id="A0A1I1BEG3"/>
<keyword evidence="8" id="KW-1185">Reference proteome</keyword>
<dbReference type="Gene3D" id="3.60.120.10">
    <property type="entry name" value="Anthranilate synthase"/>
    <property type="match status" value="1"/>
</dbReference>
<evidence type="ECO:0000313" key="8">
    <source>
        <dbReference type="Proteomes" id="UP000243799"/>
    </source>
</evidence>
<dbReference type="InterPro" id="IPR004561">
    <property type="entry name" value="IsoChor_synthase"/>
</dbReference>
<evidence type="ECO:0000313" key="7">
    <source>
        <dbReference type="EMBL" id="SFB48681.1"/>
    </source>
</evidence>
<dbReference type="Proteomes" id="UP000243799">
    <property type="component" value="Unassembled WGS sequence"/>
</dbReference>
<dbReference type="GO" id="GO:0009697">
    <property type="term" value="P:salicylic acid biosynthetic process"/>
    <property type="evidence" value="ECO:0007669"/>
    <property type="project" value="TreeGrafter"/>
</dbReference>